<dbReference type="AlphaFoldDB" id="A0A0L6UN60"/>
<evidence type="ECO:0000313" key="1">
    <source>
        <dbReference type="EMBL" id="KNZ49951.1"/>
    </source>
</evidence>
<sequence>MQKILSNKSQNGGVGVRPPFPRSCSSKPLNFFVNYNRWTSCIISFSHDFTILHAVLNDPGSWHYLKIAKRIYFKIIQNTPLGYLSLQWEGRSMMHVIDSRIL</sequence>
<proteinExistence type="predicted"/>
<organism evidence="1 2">
    <name type="scientific">Puccinia sorghi</name>
    <dbReference type="NCBI Taxonomy" id="27349"/>
    <lineage>
        <taxon>Eukaryota</taxon>
        <taxon>Fungi</taxon>
        <taxon>Dikarya</taxon>
        <taxon>Basidiomycota</taxon>
        <taxon>Pucciniomycotina</taxon>
        <taxon>Pucciniomycetes</taxon>
        <taxon>Pucciniales</taxon>
        <taxon>Pucciniaceae</taxon>
        <taxon>Puccinia</taxon>
    </lineage>
</organism>
<dbReference type="OrthoDB" id="78198at2759"/>
<name>A0A0L6UN60_9BASI</name>
<comment type="caution">
    <text evidence="1">The sequence shown here is derived from an EMBL/GenBank/DDBJ whole genome shotgun (WGS) entry which is preliminary data.</text>
</comment>
<reference evidence="1 2" key="1">
    <citation type="submission" date="2015-08" db="EMBL/GenBank/DDBJ databases">
        <title>Next Generation Sequencing and Analysis of the Genome of Puccinia sorghi L Schw, the Causal Agent of Maize Common Rust.</title>
        <authorList>
            <person name="Rochi L."/>
            <person name="Burguener G."/>
            <person name="Darino M."/>
            <person name="Turjanski A."/>
            <person name="Kreff E."/>
            <person name="Dieguez M.J."/>
            <person name="Sacco F."/>
        </authorList>
    </citation>
    <scope>NUCLEOTIDE SEQUENCE [LARGE SCALE GENOMIC DNA]</scope>
    <source>
        <strain evidence="1 2">RO10H11247</strain>
    </source>
</reference>
<keyword evidence="2" id="KW-1185">Reference proteome</keyword>
<dbReference type="EMBL" id="LAVV01009807">
    <property type="protein sequence ID" value="KNZ49951.1"/>
    <property type="molecule type" value="Genomic_DNA"/>
</dbReference>
<protein>
    <submittedName>
        <fullName evidence="1">Uncharacterized protein</fullName>
    </submittedName>
</protein>
<accession>A0A0L6UN60</accession>
<evidence type="ECO:0000313" key="2">
    <source>
        <dbReference type="Proteomes" id="UP000037035"/>
    </source>
</evidence>
<dbReference type="VEuPathDB" id="FungiDB:VP01_4675g1"/>
<gene>
    <name evidence="1" type="ORF">VP01_4675g1</name>
</gene>
<dbReference type="Proteomes" id="UP000037035">
    <property type="component" value="Unassembled WGS sequence"/>
</dbReference>